<dbReference type="InterPro" id="IPR026960">
    <property type="entry name" value="RVT-Znf"/>
</dbReference>
<accession>A0AAV5CDR3</accession>
<evidence type="ECO:0000313" key="3">
    <source>
        <dbReference type="Proteomes" id="UP001054889"/>
    </source>
</evidence>
<evidence type="ECO:0000259" key="1">
    <source>
        <dbReference type="Pfam" id="PF13966"/>
    </source>
</evidence>
<reference evidence="2" key="2">
    <citation type="submission" date="2021-12" db="EMBL/GenBank/DDBJ databases">
        <title>Resequencing data analysis of finger millet.</title>
        <authorList>
            <person name="Hatakeyama M."/>
            <person name="Aluri S."/>
            <person name="Balachadran M.T."/>
            <person name="Sivarajan S.R."/>
            <person name="Poveda L."/>
            <person name="Shimizu-Inatsugi R."/>
            <person name="Schlapbach R."/>
            <person name="Sreeman S.M."/>
            <person name="Shimizu K.K."/>
        </authorList>
    </citation>
    <scope>NUCLEOTIDE SEQUENCE</scope>
</reference>
<feature type="domain" description="Reverse transcriptase zinc-binding" evidence="1">
    <location>
        <begin position="2"/>
        <end position="31"/>
    </location>
</feature>
<dbReference type="EMBL" id="BQKI01000006">
    <property type="protein sequence ID" value="GJM96245.1"/>
    <property type="molecule type" value="Genomic_DNA"/>
</dbReference>
<reference evidence="2" key="1">
    <citation type="journal article" date="2018" name="DNA Res.">
        <title>Multiple hybrid de novo genome assembly of finger millet, an orphan allotetraploid crop.</title>
        <authorList>
            <person name="Hatakeyama M."/>
            <person name="Aluri S."/>
            <person name="Balachadran M.T."/>
            <person name="Sivarajan S.R."/>
            <person name="Patrignani A."/>
            <person name="Gruter S."/>
            <person name="Poveda L."/>
            <person name="Shimizu-Inatsugi R."/>
            <person name="Baeten J."/>
            <person name="Francoijs K.J."/>
            <person name="Nataraja K.N."/>
            <person name="Reddy Y.A.N."/>
            <person name="Phadnis S."/>
            <person name="Ravikumar R.L."/>
            <person name="Schlapbach R."/>
            <person name="Sreeman S.M."/>
            <person name="Shimizu K.K."/>
        </authorList>
    </citation>
    <scope>NUCLEOTIDE SEQUENCE</scope>
</reference>
<dbReference type="Pfam" id="PF13966">
    <property type="entry name" value="zf-RVT"/>
    <property type="match status" value="1"/>
</dbReference>
<keyword evidence="3" id="KW-1185">Reference proteome</keyword>
<proteinExistence type="predicted"/>
<organism evidence="2 3">
    <name type="scientific">Eleusine coracana subsp. coracana</name>
    <dbReference type="NCBI Taxonomy" id="191504"/>
    <lineage>
        <taxon>Eukaryota</taxon>
        <taxon>Viridiplantae</taxon>
        <taxon>Streptophyta</taxon>
        <taxon>Embryophyta</taxon>
        <taxon>Tracheophyta</taxon>
        <taxon>Spermatophyta</taxon>
        <taxon>Magnoliopsida</taxon>
        <taxon>Liliopsida</taxon>
        <taxon>Poales</taxon>
        <taxon>Poaceae</taxon>
        <taxon>PACMAD clade</taxon>
        <taxon>Chloridoideae</taxon>
        <taxon>Cynodonteae</taxon>
        <taxon>Eleusininae</taxon>
        <taxon>Eleusine</taxon>
    </lineage>
</organism>
<evidence type="ECO:0000313" key="2">
    <source>
        <dbReference type="EMBL" id="GJM96245.1"/>
    </source>
</evidence>
<sequence length="131" mass="15008">MEHPEKCVLCDQEEETVQHILTSCVFARQFWNQILTPLGFGNSVSGRRDNNFSNWWPKTSKRIPKEKKRKGYNTLIVLGAWLLWKHQNVAVFENASPNLSLLVKIFEEESHLWFLAGAKGLQDLGQARVGG</sequence>
<comment type="caution">
    <text evidence="2">The sequence shown here is derived from an EMBL/GenBank/DDBJ whole genome shotgun (WGS) entry which is preliminary data.</text>
</comment>
<gene>
    <name evidence="2" type="primary">ga13064</name>
    <name evidence="2" type="ORF">PR202_ga13064</name>
</gene>
<dbReference type="Proteomes" id="UP001054889">
    <property type="component" value="Unassembled WGS sequence"/>
</dbReference>
<name>A0AAV5CDR3_ELECO</name>
<protein>
    <recommendedName>
        <fullName evidence="1">Reverse transcriptase zinc-binding domain-containing protein</fullName>
    </recommendedName>
</protein>
<dbReference type="AlphaFoldDB" id="A0AAV5CDR3"/>